<organism evidence="2 3">
    <name type="scientific">Acuticoccus sediminis</name>
    <dbReference type="NCBI Taxonomy" id="2184697"/>
    <lineage>
        <taxon>Bacteria</taxon>
        <taxon>Pseudomonadati</taxon>
        <taxon>Pseudomonadota</taxon>
        <taxon>Alphaproteobacteria</taxon>
        <taxon>Hyphomicrobiales</taxon>
        <taxon>Amorphaceae</taxon>
        <taxon>Acuticoccus</taxon>
    </lineage>
</organism>
<evidence type="ECO:0000313" key="3">
    <source>
        <dbReference type="Proteomes" id="UP000249590"/>
    </source>
</evidence>
<accession>A0A8B2NU45</accession>
<evidence type="ECO:0000256" key="1">
    <source>
        <dbReference type="SAM" id="MobiDB-lite"/>
    </source>
</evidence>
<comment type="caution">
    <text evidence="2">The sequence shown here is derived from an EMBL/GenBank/DDBJ whole genome shotgun (WGS) entry which is preliminary data.</text>
</comment>
<keyword evidence="3" id="KW-1185">Reference proteome</keyword>
<gene>
    <name evidence="2" type="ORF">DLJ53_15640</name>
</gene>
<evidence type="ECO:0008006" key="4">
    <source>
        <dbReference type="Google" id="ProtNLM"/>
    </source>
</evidence>
<protein>
    <recommendedName>
        <fullName evidence="4">Mitochondrial fission protein ELM1</fullName>
    </recommendedName>
</protein>
<evidence type="ECO:0000313" key="2">
    <source>
        <dbReference type="EMBL" id="RAI00683.1"/>
    </source>
</evidence>
<sequence>MCLLQALADAALPTELRGDAAAQPRRQGRLLHRLPQPGPRQGRRLAGEDLVQADPQARPPGALDRAALAVTRVIVLTDGVAGHDRTSAGVLAALARHRTLDTRWIAMRERRPMSRRLHRITAAMRAPQAWLKRNVDLAEAPPETADIVVSTGPSTAATNIALARLLGAKNIYCGFAKRPQFGVTALLTPVPSSARCAILTPRPTDIDATALRQPTPLREPGPKRLALLFGGESKHYAYTERDMLTLARALRGILDAEPEWSLIAFDSRRTSTALFETFATTLAPDGERVRVVRYAEAGLASNTEAFEADIVLVTADSLSMVTEAVASGRPTLVIAADDYLGPRRDRSELDALEQQRLIARTRFGALDRKSLTLPPAPPPQSQPVALSAILASRGL</sequence>
<proteinExistence type="predicted"/>
<name>A0A8B2NU45_9HYPH</name>
<dbReference type="Pfam" id="PF06258">
    <property type="entry name" value="Mito_fiss_Elm1"/>
    <property type="match status" value="1"/>
</dbReference>
<dbReference type="InterPro" id="IPR009367">
    <property type="entry name" value="Elm1-like"/>
</dbReference>
<dbReference type="Proteomes" id="UP000249590">
    <property type="component" value="Unassembled WGS sequence"/>
</dbReference>
<dbReference type="EMBL" id="QHHQ01000003">
    <property type="protein sequence ID" value="RAI00683.1"/>
    <property type="molecule type" value="Genomic_DNA"/>
</dbReference>
<dbReference type="AlphaFoldDB" id="A0A8B2NU45"/>
<reference evidence="2 3" key="1">
    <citation type="submission" date="2018-05" db="EMBL/GenBank/DDBJ databases">
        <title>Acuticoccus sediminis sp. nov., isolated from deep-sea sediment of Indian Ocean.</title>
        <authorList>
            <person name="Liu X."/>
            <person name="Lai Q."/>
            <person name="Du Y."/>
            <person name="Sun F."/>
            <person name="Zhang X."/>
            <person name="Wang S."/>
            <person name="Shao Z."/>
        </authorList>
    </citation>
    <scope>NUCLEOTIDE SEQUENCE [LARGE SCALE GENOMIC DNA]</scope>
    <source>
        <strain evidence="2 3">PTG4-2</strain>
    </source>
</reference>
<feature type="region of interest" description="Disordered" evidence="1">
    <location>
        <begin position="18"/>
        <end position="44"/>
    </location>
</feature>